<sequence length="170" mass="18148">MVRGPCGIQSLAHFPVMMKGWHKLPFVVCVFQQLKGAWSRPAIERAGGGLGWGPAAAAAAVTSRAWLLLRGSRAEHWEWSCGGSICGSSAQPRSYFYFFVQMCASDTAGESRVAGMTVTGMWDGAVATAARDTIGPQRHCSVCRTGMPGTHQKALDSGPTLLTIMVSFLI</sequence>
<organism evidence="1 2">
    <name type="scientific">Xenopus laevis</name>
    <name type="common">African clawed frog</name>
    <dbReference type="NCBI Taxonomy" id="8355"/>
    <lineage>
        <taxon>Eukaryota</taxon>
        <taxon>Metazoa</taxon>
        <taxon>Chordata</taxon>
        <taxon>Craniata</taxon>
        <taxon>Vertebrata</taxon>
        <taxon>Euteleostomi</taxon>
        <taxon>Amphibia</taxon>
        <taxon>Batrachia</taxon>
        <taxon>Anura</taxon>
        <taxon>Pipoidea</taxon>
        <taxon>Pipidae</taxon>
        <taxon>Xenopodinae</taxon>
        <taxon>Xenopus</taxon>
        <taxon>Xenopus</taxon>
    </lineage>
</organism>
<dbReference type="AlphaFoldDB" id="A0A974BZV9"/>
<evidence type="ECO:0000313" key="1">
    <source>
        <dbReference type="EMBL" id="OCT63908.1"/>
    </source>
</evidence>
<name>A0A974BZV9_XENLA</name>
<proteinExistence type="predicted"/>
<accession>A0A974BZV9</accession>
<reference evidence="2" key="1">
    <citation type="journal article" date="2016" name="Nature">
        <title>Genome evolution in the allotetraploid frog Xenopus laevis.</title>
        <authorList>
            <person name="Session A.M."/>
            <person name="Uno Y."/>
            <person name="Kwon T."/>
            <person name="Chapman J.A."/>
            <person name="Toyoda A."/>
            <person name="Takahashi S."/>
            <person name="Fukui A."/>
            <person name="Hikosaka A."/>
            <person name="Suzuki A."/>
            <person name="Kondo M."/>
            <person name="van Heeringen S.J."/>
            <person name="Quigley I."/>
            <person name="Heinz S."/>
            <person name="Ogino H."/>
            <person name="Ochi H."/>
            <person name="Hellsten U."/>
            <person name="Lyons J.B."/>
            <person name="Simakov O."/>
            <person name="Putnam N."/>
            <person name="Stites J."/>
            <person name="Kuroki Y."/>
            <person name="Tanaka T."/>
            <person name="Michiue T."/>
            <person name="Watanabe M."/>
            <person name="Bogdanovic O."/>
            <person name="Lister R."/>
            <person name="Georgiou G."/>
            <person name="Paranjpe S.S."/>
            <person name="van Kruijsbergen I."/>
            <person name="Shu S."/>
            <person name="Carlson J."/>
            <person name="Kinoshita T."/>
            <person name="Ohta Y."/>
            <person name="Mawaribuchi S."/>
            <person name="Jenkins J."/>
            <person name="Grimwood J."/>
            <person name="Schmutz J."/>
            <person name="Mitros T."/>
            <person name="Mozaffari S.V."/>
            <person name="Suzuki Y."/>
            <person name="Haramoto Y."/>
            <person name="Yamamoto T.S."/>
            <person name="Takagi C."/>
            <person name="Heald R."/>
            <person name="Miller K."/>
            <person name="Haudenschild C."/>
            <person name="Kitzman J."/>
            <person name="Nakayama T."/>
            <person name="Izutsu Y."/>
            <person name="Robert J."/>
            <person name="Fortriede J."/>
            <person name="Burns K."/>
            <person name="Lotay V."/>
            <person name="Karimi K."/>
            <person name="Yasuoka Y."/>
            <person name="Dichmann D.S."/>
            <person name="Flajnik M.F."/>
            <person name="Houston D.W."/>
            <person name="Shendure J."/>
            <person name="DuPasquier L."/>
            <person name="Vize P.D."/>
            <person name="Zorn A.M."/>
            <person name="Ito M."/>
            <person name="Marcotte E.M."/>
            <person name="Wallingford J.B."/>
            <person name="Ito Y."/>
            <person name="Asashima M."/>
            <person name="Ueno N."/>
            <person name="Matsuda Y."/>
            <person name="Veenstra G.J."/>
            <person name="Fujiyama A."/>
            <person name="Harland R.M."/>
            <person name="Taira M."/>
            <person name="Rokhsar D.S."/>
        </authorList>
    </citation>
    <scope>NUCLEOTIDE SEQUENCE [LARGE SCALE GENOMIC DNA]</scope>
    <source>
        <strain evidence="2">J</strain>
    </source>
</reference>
<protein>
    <submittedName>
        <fullName evidence="1">Uncharacterized protein</fullName>
    </submittedName>
</protein>
<evidence type="ECO:0000313" key="2">
    <source>
        <dbReference type="Proteomes" id="UP000694892"/>
    </source>
</evidence>
<gene>
    <name evidence="1" type="ORF">XELAEV_18045003mg</name>
</gene>
<dbReference type="Proteomes" id="UP000694892">
    <property type="component" value="Chromosome 9_10L"/>
</dbReference>
<dbReference type="EMBL" id="CM004482">
    <property type="protein sequence ID" value="OCT63908.1"/>
    <property type="molecule type" value="Genomic_DNA"/>
</dbReference>